<keyword evidence="1" id="KW-0812">Transmembrane</keyword>
<dbReference type="EMBL" id="JAGZXI010000001">
    <property type="protein sequence ID" value="MBS6634190.1"/>
    <property type="molecule type" value="Genomic_DNA"/>
</dbReference>
<keyword evidence="1" id="KW-1133">Transmembrane helix</keyword>
<sequence>MSKRQQDITDEQFKQLLREISKRFAIAGGVVILFGLAIIALVYLMGGAH</sequence>
<dbReference type="RefSeq" id="WP_204860322.1">
    <property type="nucleotide sequence ID" value="NZ_CABFLY010000001.1"/>
</dbReference>
<evidence type="ECO:0000313" key="3">
    <source>
        <dbReference type="Proteomes" id="UP000739069"/>
    </source>
</evidence>
<protein>
    <submittedName>
        <fullName evidence="2">Uncharacterized protein</fullName>
    </submittedName>
</protein>
<evidence type="ECO:0000256" key="1">
    <source>
        <dbReference type="SAM" id="Phobius"/>
    </source>
</evidence>
<feature type="transmembrane region" description="Helical" evidence="1">
    <location>
        <begin position="24"/>
        <end position="46"/>
    </location>
</feature>
<keyword evidence="1" id="KW-0472">Membrane</keyword>
<organism evidence="2 3">
    <name type="scientific">Rothia mucilaginosa</name>
    <dbReference type="NCBI Taxonomy" id="43675"/>
    <lineage>
        <taxon>Bacteria</taxon>
        <taxon>Bacillati</taxon>
        <taxon>Actinomycetota</taxon>
        <taxon>Actinomycetes</taxon>
        <taxon>Micrococcales</taxon>
        <taxon>Micrococcaceae</taxon>
        <taxon>Rothia</taxon>
    </lineage>
</organism>
<dbReference type="AlphaFoldDB" id="A0A943TC37"/>
<name>A0A943TC37_9MICC</name>
<evidence type="ECO:0000313" key="2">
    <source>
        <dbReference type="EMBL" id="MBS6634190.1"/>
    </source>
</evidence>
<reference evidence="2" key="1">
    <citation type="submission" date="2021-02" db="EMBL/GenBank/DDBJ databases">
        <title>Infant gut strain persistence is associated with maternal origin, phylogeny, and functional potential including surface adhesion and iron acquisition.</title>
        <authorList>
            <person name="Lou Y.C."/>
        </authorList>
    </citation>
    <scope>NUCLEOTIDE SEQUENCE</scope>
    <source>
        <strain evidence="2">L1_008_092G1_dasL1_008_092G1_concoct_16</strain>
    </source>
</reference>
<gene>
    <name evidence="2" type="ORF">KH265_00745</name>
</gene>
<dbReference type="Proteomes" id="UP000739069">
    <property type="component" value="Unassembled WGS sequence"/>
</dbReference>
<proteinExistence type="predicted"/>
<accession>A0A943TC37</accession>
<comment type="caution">
    <text evidence="2">The sequence shown here is derived from an EMBL/GenBank/DDBJ whole genome shotgun (WGS) entry which is preliminary data.</text>
</comment>